<evidence type="ECO:0000256" key="1">
    <source>
        <dbReference type="SAM" id="MobiDB-lite"/>
    </source>
</evidence>
<dbReference type="EMBL" id="KZ293655">
    <property type="protein sequence ID" value="PBK93826.1"/>
    <property type="molecule type" value="Genomic_DNA"/>
</dbReference>
<evidence type="ECO:0000313" key="2">
    <source>
        <dbReference type="EMBL" id="PBK93826.1"/>
    </source>
</evidence>
<name>A0A2H3E2B1_ARMGA</name>
<evidence type="ECO:0000313" key="3">
    <source>
        <dbReference type="Proteomes" id="UP000217790"/>
    </source>
</evidence>
<dbReference type="InParanoid" id="A0A2H3E2B1"/>
<gene>
    <name evidence="2" type="ORF">ARMGADRAFT_1079327</name>
</gene>
<proteinExistence type="predicted"/>
<sequence>MSALTLSAVTVKRLHSGFLLPFSDIPDSEIVQSADESGSVGSQSEELLSDAEDEVDLPMSSPSLRTIDPIEDMETPALDEDTIQEEEEEDLSDDESSILLSSPVFQGPIMEAEDISNEEDAMDLEAMFDTLRGGNGPISHTPPRVRRTLSRTIPGAISLAAHGLLELQNAFWHLDSENTQQRPGELTLNVSGSQQDIQNREERVPLATLMEEDITPAPVPQTVRGNTLSRSPPAHEFDVFEDTGDNIEIDARNIPDQRHVTVPVMMEFNVMVSFGRPDGRVGACVERNMTHSSSGDHLNLRLTFKSLLDCCRRRANPTGRLVDSLLAQEIRYFVATNTRPMTLSQVGEDPLAQLSYREIGTLEDVINGWSGETPAMPCISCPEKDIIDGDAERRLPCFMLYIVPTSWNILESTTVQATVAESANADSLQINHPPSPLNVNHGPSAQNGNHIPSVPTVIRPTEPIEWARWDSRFTSMIDLLEKLGTKSWNSCYKRFAAVKASIAITFNLGYLRYGRGFNQCLKPVQEWMVARSSSRNVLYLRIEVSTFQNWVSSLWSGVEGIFRRLMEKKMNQSLQHEEKLLYDNVQLWYTFRLEEAIEGSYEPTTSDMLVLSSTLSYERVSELLVTQRRIESLRGTAI</sequence>
<feature type="compositionally biased region" description="Polar residues" evidence="1">
    <location>
        <begin position="30"/>
        <end position="46"/>
    </location>
</feature>
<feature type="compositionally biased region" description="Acidic residues" evidence="1">
    <location>
        <begin position="47"/>
        <end position="56"/>
    </location>
</feature>
<dbReference type="AlphaFoldDB" id="A0A2H3E2B1"/>
<protein>
    <submittedName>
        <fullName evidence="2">Uncharacterized protein</fullName>
    </submittedName>
</protein>
<feature type="region of interest" description="Disordered" evidence="1">
    <location>
        <begin position="30"/>
        <end position="76"/>
    </location>
</feature>
<organism evidence="2 3">
    <name type="scientific">Armillaria gallica</name>
    <name type="common">Bulbous honey fungus</name>
    <name type="synonym">Armillaria bulbosa</name>
    <dbReference type="NCBI Taxonomy" id="47427"/>
    <lineage>
        <taxon>Eukaryota</taxon>
        <taxon>Fungi</taxon>
        <taxon>Dikarya</taxon>
        <taxon>Basidiomycota</taxon>
        <taxon>Agaricomycotina</taxon>
        <taxon>Agaricomycetes</taxon>
        <taxon>Agaricomycetidae</taxon>
        <taxon>Agaricales</taxon>
        <taxon>Marasmiineae</taxon>
        <taxon>Physalacriaceae</taxon>
        <taxon>Armillaria</taxon>
    </lineage>
</organism>
<accession>A0A2H3E2B1</accession>
<reference evidence="3" key="1">
    <citation type="journal article" date="2017" name="Nat. Ecol. Evol.">
        <title>Genome expansion and lineage-specific genetic innovations in the forest pathogenic fungi Armillaria.</title>
        <authorList>
            <person name="Sipos G."/>
            <person name="Prasanna A.N."/>
            <person name="Walter M.C."/>
            <person name="O'Connor E."/>
            <person name="Balint B."/>
            <person name="Krizsan K."/>
            <person name="Kiss B."/>
            <person name="Hess J."/>
            <person name="Varga T."/>
            <person name="Slot J."/>
            <person name="Riley R."/>
            <person name="Boka B."/>
            <person name="Rigling D."/>
            <person name="Barry K."/>
            <person name="Lee J."/>
            <person name="Mihaltcheva S."/>
            <person name="LaButti K."/>
            <person name="Lipzen A."/>
            <person name="Waldron R."/>
            <person name="Moloney N.M."/>
            <person name="Sperisen C."/>
            <person name="Kredics L."/>
            <person name="Vagvoelgyi C."/>
            <person name="Patrignani A."/>
            <person name="Fitzpatrick D."/>
            <person name="Nagy I."/>
            <person name="Doyle S."/>
            <person name="Anderson J.B."/>
            <person name="Grigoriev I.V."/>
            <person name="Gueldener U."/>
            <person name="Muensterkoetter M."/>
            <person name="Nagy L.G."/>
        </authorList>
    </citation>
    <scope>NUCLEOTIDE SEQUENCE [LARGE SCALE GENOMIC DNA]</scope>
    <source>
        <strain evidence="3">Ar21-2</strain>
    </source>
</reference>
<keyword evidence="3" id="KW-1185">Reference proteome</keyword>
<dbReference type="Proteomes" id="UP000217790">
    <property type="component" value="Unassembled WGS sequence"/>
</dbReference>